<dbReference type="Proteomes" id="UP000503840">
    <property type="component" value="Unassembled WGS sequence"/>
</dbReference>
<sequence>MTEWVAPFNAAFIAAGLDELARAVGEVDQERYAASATAGYACLAKKGLTKQGGLSGYYFTTSGTWQYLGQINDSFIAGRGLSRCSETQRNEYAAIATRMALYMTDKAQQADGHVRRAWHDPAGAAPAGVPLFPEWNVHPDRVVEKIFMRGQAWALFGLAGTCRLLQGQYSAQAMQIRERTAGLAGYIMRVQRANGSWLYSQKQEGLGECVKGTAALALALAEYAAVSGDCSVVPGISKALGYLEQCSAGSIVPPSLATLPMDRSEEGGIIYYRNRPMVCAYAGALELLARVRLQELEGTA</sequence>
<proteinExistence type="predicted"/>
<evidence type="ECO:0008006" key="3">
    <source>
        <dbReference type="Google" id="ProtNLM"/>
    </source>
</evidence>
<comment type="caution">
    <text evidence="1">The sequence shown here is derived from an EMBL/GenBank/DDBJ whole genome shotgun (WGS) entry which is preliminary data.</text>
</comment>
<dbReference type="AlphaFoldDB" id="A0A7J0BHM1"/>
<protein>
    <recommendedName>
        <fullName evidence="3">Rhamnogalacturonides degradation protein RhiN</fullName>
    </recommendedName>
</protein>
<evidence type="ECO:0000313" key="2">
    <source>
        <dbReference type="Proteomes" id="UP000503840"/>
    </source>
</evidence>
<dbReference type="InterPro" id="IPR008928">
    <property type="entry name" value="6-hairpin_glycosidase_sf"/>
</dbReference>
<keyword evidence="2" id="KW-1185">Reference proteome</keyword>
<evidence type="ECO:0000313" key="1">
    <source>
        <dbReference type="EMBL" id="GFM33209.1"/>
    </source>
</evidence>
<gene>
    <name evidence="1" type="ORF">DSM101010T_15740</name>
</gene>
<organism evidence="1 2">
    <name type="scientific">Desulfovibrio subterraneus</name>
    <dbReference type="NCBI Taxonomy" id="2718620"/>
    <lineage>
        <taxon>Bacteria</taxon>
        <taxon>Pseudomonadati</taxon>
        <taxon>Thermodesulfobacteriota</taxon>
        <taxon>Desulfovibrionia</taxon>
        <taxon>Desulfovibrionales</taxon>
        <taxon>Desulfovibrionaceae</taxon>
        <taxon>Desulfovibrio</taxon>
    </lineage>
</organism>
<reference evidence="1 2" key="1">
    <citation type="submission" date="2020-05" db="EMBL/GenBank/DDBJ databases">
        <title>Draft genome sequence of Desulfovibrio sp. strain HN2T.</title>
        <authorList>
            <person name="Ueno A."/>
            <person name="Tamazawa S."/>
            <person name="Tamamura S."/>
            <person name="Murakami T."/>
            <person name="Kiyama T."/>
            <person name="Inomata H."/>
            <person name="Amano Y."/>
            <person name="Miyakawa K."/>
            <person name="Tamaki H."/>
            <person name="Naganuma T."/>
            <person name="Kaneko K."/>
        </authorList>
    </citation>
    <scope>NUCLEOTIDE SEQUENCE [LARGE SCALE GENOMIC DNA]</scope>
    <source>
        <strain evidence="1 2">HN2</strain>
    </source>
</reference>
<dbReference type="GO" id="GO:0005975">
    <property type="term" value="P:carbohydrate metabolic process"/>
    <property type="evidence" value="ECO:0007669"/>
    <property type="project" value="InterPro"/>
</dbReference>
<dbReference type="SUPFAM" id="SSF48208">
    <property type="entry name" value="Six-hairpin glycosidases"/>
    <property type="match status" value="1"/>
</dbReference>
<accession>A0A7J0BHM1</accession>
<name>A0A7J0BHM1_9BACT</name>
<dbReference type="EMBL" id="BLVO01000013">
    <property type="protein sequence ID" value="GFM33209.1"/>
    <property type="molecule type" value="Genomic_DNA"/>
</dbReference>